<name>D6PGK2_9BACT</name>
<organism evidence="1">
    <name type="scientific">uncultured marine bacterium MedDCM-OCT-S04-C72</name>
    <dbReference type="NCBI Taxonomy" id="743060"/>
    <lineage>
        <taxon>Bacteria</taxon>
        <taxon>environmental samples</taxon>
    </lineage>
</organism>
<reference evidence="1" key="1">
    <citation type="journal article" date="2010" name="ISME J.">
        <title>Metagenome of the Mediterranean deep chlorophyll maximum studied by direct and fosmid library 454 pyrosequencing.</title>
        <authorList>
            <person name="Ghai R."/>
            <person name="Martin-Cuadrado A.B."/>
            <person name="Molto A.G."/>
            <person name="Heredia I.G."/>
            <person name="Cabrera R."/>
            <person name="Martin J."/>
            <person name="Verdu M."/>
            <person name="Deschamps P."/>
            <person name="Moreira D."/>
            <person name="Lopez-Garcia P."/>
            <person name="Mira A."/>
            <person name="Rodriguez-Valera F."/>
        </authorList>
    </citation>
    <scope>NUCLEOTIDE SEQUENCE</scope>
</reference>
<dbReference type="EMBL" id="GU943047">
    <property type="protein sequence ID" value="ADD94853.1"/>
    <property type="molecule type" value="Genomic_DNA"/>
</dbReference>
<dbReference type="AlphaFoldDB" id="D6PGK2"/>
<sequence length="125" mass="13751">MNSYIQFASSGERSKLNRRIATSASQLKHAQLSGGTLTCECLNVTKQPWHTATDSIDSTQTLKGSIMLGWIEPRLIHNFGPPITLHRGPAQRHVLSRCFYKLGRTLPAALNEGLPITDAQRDGPV</sequence>
<accession>D6PGK2</accession>
<proteinExistence type="predicted"/>
<evidence type="ECO:0000313" key="1">
    <source>
        <dbReference type="EMBL" id="ADD94853.1"/>
    </source>
</evidence>
<protein>
    <submittedName>
        <fullName evidence="1">Uncharacterized protein</fullName>
    </submittedName>
</protein>